<dbReference type="RefSeq" id="WP_306060017.1">
    <property type="nucleotide sequence ID" value="NZ_CP120997.1"/>
</dbReference>
<feature type="transmembrane region" description="Helical" evidence="9">
    <location>
        <begin position="400"/>
        <end position="422"/>
    </location>
</feature>
<evidence type="ECO:0000256" key="6">
    <source>
        <dbReference type="ARBA" id="ARBA00022989"/>
    </source>
</evidence>
<comment type="subcellular location">
    <subcellularLocation>
        <location evidence="1">Cell membrane</location>
        <topology evidence="1">Multi-pass membrane protein</topology>
    </subcellularLocation>
</comment>
<dbReference type="PANTHER" id="PTHR33451:SF5">
    <property type="entry name" value="NA+_H+ ANTIPORTER"/>
    <property type="match status" value="1"/>
</dbReference>
<proteinExistence type="inferred from homology"/>
<evidence type="ECO:0000259" key="10">
    <source>
        <dbReference type="Pfam" id="PF03553"/>
    </source>
</evidence>
<keyword evidence="5 9" id="KW-0812">Transmembrane</keyword>
<feature type="transmembrane region" description="Helical" evidence="9">
    <location>
        <begin position="41"/>
        <end position="63"/>
    </location>
</feature>
<protein>
    <submittedName>
        <fullName evidence="11">Na+/H+ antiporter NhaC family protein</fullName>
    </submittedName>
</protein>
<dbReference type="Proteomes" id="UP001239522">
    <property type="component" value="Chromosome"/>
</dbReference>
<evidence type="ECO:0000256" key="7">
    <source>
        <dbReference type="ARBA" id="ARBA00023136"/>
    </source>
</evidence>
<evidence type="ECO:0000256" key="8">
    <source>
        <dbReference type="ARBA" id="ARBA00038435"/>
    </source>
</evidence>
<reference evidence="11 12" key="1">
    <citation type="submission" date="2023-03" db="EMBL/GenBank/DDBJ databases">
        <title>Isolation and description of six Streptomyces strains from soil environments, able to metabolize different microbial glucans.</title>
        <authorList>
            <person name="Widen T."/>
            <person name="Larsbrink J."/>
        </authorList>
    </citation>
    <scope>NUCLEOTIDE SEQUENCE [LARGE SCALE GENOMIC DNA]</scope>
    <source>
        <strain evidence="11 12">Mut1</strain>
    </source>
</reference>
<evidence type="ECO:0000256" key="9">
    <source>
        <dbReference type="SAM" id="Phobius"/>
    </source>
</evidence>
<evidence type="ECO:0000313" key="11">
    <source>
        <dbReference type="EMBL" id="WLQ37638.1"/>
    </source>
</evidence>
<keyword evidence="12" id="KW-1185">Reference proteome</keyword>
<keyword evidence="6 9" id="KW-1133">Transmembrane helix</keyword>
<dbReference type="InterPro" id="IPR018461">
    <property type="entry name" value="Na/H_Antiport_NhaC-like_C"/>
</dbReference>
<evidence type="ECO:0000256" key="2">
    <source>
        <dbReference type="ARBA" id="ARBA00022448"/>
    </source>
</evidence>
<sequence>MTADKDLVFRGGRTLAFLPVVVFLAFCIVFFVVFKTFDMTALAAGGVVALLVGAVCAKPYTAYWSAVTRGIGSPTAVTIVMILFCVGLMSALIKETNVSGGFVWLAGFLGVSGGTFTLFAFAAVCVISMATASSIGTMFTAFPIFYPAGVLLGASPAFLAAAIISGAIFGDNVAPISDTTVISSSTQTFRRKTGTADIAGVVRSRARFAFTTAGLAAAGFLLLGASGHSSDSGHSQRLLEQAADPQALVMLIPVALMLTVALLTRDIFKAVTVGLGTGIVTGLASGLLTMQGIVGVSDGAPTGFLVSGVADMLSVIALVVSVFGIMGVLTAAGVLDRLVSALTDGPLSRTPRGAEFAIGIGISATTLLFGGVNSAALLTFGPVADEIGSRVGLHPYRRAVVMDCFAMGIASIVPVLSAYLFIGAQLTSGIKGVPALSTTEIFTAMLYPLVLTVVMVASAATGWGRRFEGVDGAELKRPERAPAPV</sequence>
<name>A0ABY9HSS9_9ACTN</name>
<feature type="transmembrane region" description="Helical" evidence="9">
    <location>
        <begin position="271"/>
        <end position="293"/>
    </location>
</feature>
<keyword evidence="2" id="KW-0813">Transport</keyword>
<feature type="transmembrane region" description="Helical" evidence="9">
    <location>
        <begin position="208"/>
        <end position="227"/>
    </location>
</feature>
<evidence type="ECO:0000313" key="12">
    <source>
        <dbReference type="Proteomes" id="UP001239522"/>
    </source>
</evidence>
<feature type="transmembrane region" description="Helical" evidence="9">
    <location>
        <begin position="144"/>
        <end position="169"/>
    </location>
</feature>
<feature type="transmembrane region" description="Helical" evidence="9">
    <location>
        <begin position="75"/>
        <end position="93"/>
    </location>
</feature>
<evidence type="ECO:0000256" key="1">
    <source>
        <dbReference type="ARBA" id="ARBA00004651"/>
    </source>
</evidence>
<comment type="similarity">
    <text evidence="8">Belongs to the NhaC Na(+)/H(+) (TC 2.A.35) antiporter family.</text>
</comment>
<feature type="transmembrane region" description="Helical" evidence="9">
    <location>
        <begin position="15"/>
        <end position="34"/>
    </location>
</feature>
<evidence type="ECO:0000256" key="3">
    <source>
        <dbReference type="ARBA" id="ARBA00022449"/>
    </source>
</evidence>
<dbReference type="EMBL" id="CP120997">
    <property type="protein sequence ID" value="WLQ37638.1"/>
    <property type="molecule type" value="Genomic_DNA"/>
</dbReference>
<feature type="transmembrane region" description="Helical" evidence="9">
    <location>
        <begin position="313"/>
        <end position="335"/>
    </location>
</feature>
<keyword evidence="7 9" id="KW-0472">Membrane</keyword>
<feature type="domain" description="Na+/H+ antiporter NhaC-like C-terminal" evidence="10">
    <location>
        <begin position="18"/>
        <end position="186"/>
    </location>
</feature>
<keyword evidence="4" id="KW-1003">Cell membrane</keyword>
<gene>
    <name evidence="11" type="ORF">P8A18_31215</name>
</gene>
<evidence type="ECO:0000256" key="4">
    <source>
        <dbReference type="ARBA" id="ARBA00022475"/>
    </source>
</evidence>
<feature type="transmembrane region" description="Helical" evidence="9">
    <location>
        <begin position="247"/>
        <end position="264"/>
    </location>
</feature>
<feature type="transmembrane region" description="Helical" evidence="9">
    <location>
        <begin position="356"/>
        <end position="380"/>
    </location>
</feature>
<keyword evidence="3" id="KW-0050">Antiport</keyword>
<dbReference type="PANTHER" id="PTHR33451">
    <property type="entry name" value="MALATE-2H(+)/NA(+)-LACTATE ANTIPORTER"/>
    <property type="match status" value="1"/>
</dbReference>
<feature type="transmembrane region" description="Helical" evidence="9">
    <location>
        <begin position="442"/>
        <end position="463"/>
    </location>
</feature>
<accession>A0ABY9HSS9</accession>
<organism evidence="11 12">
    <name type="scientific">Streptomyces castrisilvae</name>
    <dbReference type="NCBI Taxonomy" id="3033811"/>
    <lineage>
        <taxon>Bacteria</taxon>
        <taxon>Bacillati</taxon>
        <taxon>Actinomycetota</taxon>
        <taxon>Actinomycetes</taxon>
        <taxon>Kitasatosporales</taxon>
        <taxon>Streptomycetaceae</taxon>
        <taxon>Streptomyces</taxon>
    </lineage>
</organism>
<dbReference type="InterPro" id="IPR052180">
    <property type="entry name" value="NhaC_Na-H+_Antiporter"/>
</dbReference>
<evidence type="ECO:0000256" key="5">
    <source>
        <dbReference type="ARBA" id="ARBA00022692"/>
    </source>
</evidence>
<feature type="transmembrane region" description="Helical" evidence="9">
    <location>
        <begin position="105"/>
        <end position="132"/>
    </location>
</feature>
<dbReference type="Pfam" id="PF03553">
    <property type="entry name" value="Na_H_antiporter"/>
    <property type="match status" value="1"/>
</dbReference>